<organism evidence="2 3">
    <name type="scientific">Methylobacterium brachythecii</name>
    <dbReference type="NCBI Taxonomy" id="1176177"/>
    <lineage>
        <taxon>Bacteria</taxon>
        <taxon>Pseudomonadati</taxon>
        <taxon>Pseudomonadota</taxon>
        <taxon>Alphaproteobacteria</taxon>
        <taxon>Hyphomicrobiales</taxon>
        <taxon>Methylobacteriaceae</taxon>
        <taxon>Methylobacterium</taxon>
    </lineage>
</organism>
<dbReference type="Proteomes" id="UP000517759">
    <property type="component" value="Unassembled WGS sequence"/>
</dbReference>
<evidence type="ECO:0000313" key="2">
    <source>
        <dbReference type="EMBL" id="MBB3903787.1"/>
    </source>
</evidence>
<name>A0A7W6F7T6_9HYPH</name>
<feature type="region of interest" description="Disordered" evidence="1">
    <location>
        <begin position="99"/>
        <end position="124"/>
    </location>
</feature>
<feature type="compositionally biased region" description="Basic and acidic residues" evidence="1">
    <location>
        <begin position="10"/>
        <end position="22"/>
    </location>
</feature>
<protein>
    <submittedName>
        <fullName evidence="2">Uncharacterized protein</fullName>
    </submittedName>
</protein>
<dbReference type="AlphaFoldDB" id="A0A7W6F7T6"/>
<comment type="caution">
    <text evidence="2">The sequence shown here is derived from an EMBL/GenBank/DDBJ whole genome shotgun (WGS) entry which is preliminary data.</text>
</comment>
<sequence>MKPLLPVSVGERKAHDGGHSPEQESGIDLVTISGRRSPRELNHPAQLLSDGVDEGVNSKGCGTPLQAELVLQLLTPVTIAQPSFHAPVREKWERHRCEKSDEVFSEQRPMGPSLCSDHGASDPS</sequence>
<proteinExistence type="predicted"/>
<feature type="region of interest" description="Disordered" evidence="1">
    <location>
        <begin position="1"/>
        <end position="27"/>
    </location>
</feature>
<reference evidence="2 3" key="1">
    <citation type="submission" date="2020-08" db="EMBL/GenBank/DDBJ databases">
        <title>Genomic Encyclopedia of Type Strains, Phase IV (KMG-IV): sequencing the most valuable type-strain genomes for metagenomic binning, comparative biology and taxonomic classification.</title>
        <authorList>
            <person name="Goeker M."/>
        </authorList>
    </citation>
    <scope>NUCLEOTIDE SEQUENCE [LARGE SCALE GENOMIC DNA]</scope>
    <source>
        <strain evidence="2 3">DSM 24105</strain>
    </source>
</reference>
<dbReference type="EMBL" id="JACIDN010000006">
    <property type="protein sequence ID" value="MBB3903787.1"/>
    <property type="molecule type" value="Genomic_DNA"/>
</dbReference>
<accession>A0A7W6F7T6</accession>
<evidence type="ECO:0000313" key="3">
    <source>
        <dbReference type="Proteomes" id="UP000517759"/>
    </source>
</evidence>
<evidence type="ECO:0000256" key="1">
    <source>
        <dbReference type="SAM" id="MobiDB-lite"/>
    </source>
</evidence>
<gene>
    <name evidence="2" type="ORF">GGR33_003301</name>
</gene>